<organism evidence="1">
    <name type="scientific">uncultured Caudovirales phage</name>
    <dbReference type="NCBI Taxonomy" id="2100421"/>
    <lineage>
        <taxon>Viruses</taxon>
        <taxon>Duplodnaviria</taxon>
        <taxon>Heunggongvirae</taxon>
        <taxon>Uroviricota</taxon>
        <taxon>Caudoviricetes</taxon>
        <taxon>Peduoviridae</taxon>
        <taxon>Maltschvirus</taxon>
        <taxon>Maltschvirus maltsch</taxon>
    </lineage>
</organism>
<protein>
    <submittedName>
        <fullName evidence="1">Uncharacterized protein</fullName>
    </submittedName>
</protein>
<sequence length="146" mass="14932">MATTTFLSNATINITQGATTYDLSAESNSCTVTVGVDQLEATSFGDAGRVYTAGLQSVEVAITMFLAYGGTGATSEVEAALAAMVGKSSNLTISPSGTTESASNPEYVIQGAFLQSFTPINSVVGELAQVDCVWAGGTWVRDVTAP</sequence>
<gene>
    <name evidence="1" type="ORF">UFOVP445_5</name>
</gene>
<accession>A0A6J5MEN0</accession>
<name>A0A6J5MEN0_9CAUD</name>
<evidence type="ECO:0000313" key="1">
    <source>
        <dbReference type="EMBL" id="CAB4142189.1"/>
    </source>
</evidence>
<proteinExistence type="predicted"/>
<dbReference type="EMBL" id="LR796406">
    <property type="protein sequence ID" value="CAB4142189.1"/>
    <property type="molecule type" value="Genomic_DNA"/>
</dbReference>
<reference evidence="1" key="1">
    <citation type="submission" date="2020-04" db="EMBL/GenBank/DDBJ databases">
        <authorList>
            <person name="Chiriac C."/>
            <person name="Salcher M."/>
            <person name="Ghai R."/>
            <person name="Kavagutti S V."/>
        </authorList>
    </citation>
    <scope>NUCLEOTIDE SEQUENCE</scope>
</reference>